<dbReference type="Proteomes" id="UP000499080">
    <property type="component" value="Unassembled WGS sequence"/>
</dbReference>
<organism evidence="1 2">
    <name type="scientific">Araneus ventricosus</name>
    <name type="common">Orbweaver spider</name>
    <name type="synonym">Epeira ventricosa</name>
    <dbReference type="NCBI Taxonomy" id="182803"/>
    <lineage>
        <taxon>Eukaryota</taxon>
        <taxon>Metazoa</taxon>
        <taxon>Ecdysozoa</taxon>
        <taxon>Arthropoda</taxon>
        <taxon>Chelicerata</taxon>
        <taxon>Arachnida</taxon>
        <taxon>Araneae</taxon>
        <taxon>Araneomorphae</taxon>
        <taxon>Entelegynae</taxon>
        <taxon>Araneoidea</taxon>
        <taxon>Araneidae</taxon>
        <taxon>Araneus</taxon>
    </lineage>
</organism>
<reference evidence="1 2" key="1">
    <citation type="journal article" date="2019" name="Sci. Rep.">
        <title>Orb-weaving spider Araneus ventricosus genome elucidates the spidroin gene catalogue.</title>
        <authorList>
            <person name="Kono N."/>
            <person name="Nakamura H."/>
            <person name="Ohtoshi R."/>
            <person name="Moran D.A.P."/>
            <person name="Shinohara A."/>
            <person name="Yoshida Y."/>
            <person name="Fujiwara M."/>
            <person name="Mori M."/>
            <person name="Tomita M."/>
            <person name="Arakawa K."/>
        </authorList>
    </citation>
    <scope>NUCLEOTIDE SEQUENCE [LARGE SCALE GENOMIC DNA]</scope>
</reference>
<accession>A0A4Y2KI30</accession>
<dbReference type="OrthoDB" id="7422307at2759"/>
<gene>
    <name evidence="1" type="ORF">AVEN_254364_1</name>
</gene>
<dbReference type="EMBL" id="BGPR01004596">
    <property type="protein sequence ID" value="GBN01227.1"/>
    <property type="molecule type" value="Genomic_DNA"/>
</dbReference>
<dbReference type="AlphaFoldDB" id="A0A4Y2KI30"/>
<name>A0A4Y2KI30_ARAVE</name>
<sequence>MRRGNQENRHFCSEEYLAGEYCDIEESETVPVEPMVNEVVSLAKIGGLEVDSNDIHELEEEYNQRAYGVALCFTARSYGGEFVRGRGNSKATIF</sequence>
<evidence type="ECO:0000313" key="2">
    <source>
        <dbReference type="Proteomes" id="UP000499080"/>
    </source>
</evidence>
<keyword evidence="2" id="KW-1185">Reference proteome</keyword>
<proteinExistence type="predicted"/>
<comment type="caution">
    <text evidence="1">The sequence shown here is derived from an EMBL/GenBank/DDBJ whole genome shotgun (WGS) entry which is preliminary data.</text>
</comment>
<protein>
    <submittedName>
        <fullName evidence="1">Uncharacterized protein</fullName>
    </submittedName>
</protein>
<evidence type="ECO:0000313" key="1">
    <source>
        <dbReference type="EMBL" id="GBN01227.1"/>
    </source>
</evidence>